<evidence type="ECO:0000313" key="4">
    <source>
        <dbReference type="Proteomes" id="UP000199028"/>
    </source>
</evidence>
<keyword evidence="4" id="KW-1185">Reference proteome</keyword>
<sequence>MRRQLSLLFVSTAAALMFAGAAPAAFAHDNGSHHGGGSGIGLGLDLDLDLGLGLGGQHRYSQLTGKAEVPGPGDPDGRGQAAVRISRDKVCVSLTVRKIQTATAAHIHRGAKGAAGPVVVNLAAPSDGTSYSCAQVDRALAKEIANKPGQFYVNVHNAEYPAGAVRGQLQR</sequence>
<dbReference type="RefSeq" id="WP_170176128.1">
    <property type="nucleotide sequence ID" value="NZ_FOFT01000002.1"/>
</dbReference>
<accession>A0A1H9EYW7</accession>
<proteinExistence type="predicted"/>
<dbReference type="EMBL" id="FOFT01000002">
    <property type="protein sequence ID" value="SEQ30831.1"/>
    <property type="molecule type" value="Genomic_DNA"/>
</dbReference>
<keyword evidence="1" id="KW-0732">Signal</keyword>
<dbReference type="InterPro" id="IPR010895">
    <property type="entry name" value="CHRD"/>
</dbReference>
<dbReference type="Pfam" id="PF07452">
    <property type="entry name" value="CHRD"/>
    <property type="match status" value="1"/>
</dbReference>
<protein>
    <submittedName>
        <fullName evidence="3">CHRD domain-containing protein</fullName>
    </submittedName>
</protein>
<feature type="chain" id="PRO_5038850777" evidence="1">
    <location>
        <begin position="28"/>
        <end position="171"/>
    </location>
</feature>
<dbReference type="AlphaFoldDB" id="A0A1H9EYW7"/>
<name>A0A1H9EYW7_9PSEU</name>
<reference evidence="4" key="1">
    <citation type="submission" date="2016-10" db="EMBL/GenBank/DDBJ databases">
        <authorList>
            <person name="Varghese N."/>
            <person name="Submissions S."/>
        </authorList>
    </citation>
    <scope>NUCLEOTIDE SEQUENCE [LARGE SCALE GENOMIC DNA]</scope>
    <source>
        <strain evidence="4">CGMCC 4.578</strain>
    </source>
</reference>
<evidence type="ECO:0000313" key="3">
    <source>
        <dbReference type="EMBL" id="SEQ30831.1"/>
    </source>
</evidence>
<organism evidence="3 4">
    <name type="scientific">Lentzea flaviverrucosa</name>
    <dbReference type="NCBI Taxonomy" id="200379"/>
    <lineage>
        <taxon>Bacteria</taxon>
        <taxon>Bacillati</taxon>
        <taxon>Actinomycetota</taxon>
        <taxon>Actinomycetes</taxon>
        <taxon>Pseudonocardiales</taxon>
        <taxon>Pseudonocardiaceae</taxon>
        <taxon>Lentzea</taxon>
    </lineage>
</organism>
<dbReference type="SMART" id="SM00754">
    <property type="entry name" value="CHRD"/>
    <property type="match status" value="1"/>
</dbReference>
<gene>
    <name evidence="3" type="ORF">SAMN05216195_102109</name>
</gene>
<feature type="domain" description="CHRD" evidence="2">
    <location>
        <begin position="57"/>
        <end position="171"/>
    </location>
</feature>
<evidence type="ECO:0000256" key="1">
    <source>
        <dbReference type="SAM" id="SignalP"/>
    </source>
</evidence>
<evidence type="ECO:0000259" key="2">
    <source>
        <dbReference type="SMART" id="SM00754"/>
    </source>
</evidence>
<dbReference type="Proteomes" id="UP000199028">
    <property type="component" value="Unassembled WGS sequence"/>
</dbReference>
<feature type="signal peptide" evidence="1">
    <location>
        <begin position="1"/>
        <end position="27"/>
    </location>
</feature>